<dbReference type="SUPFAM" id="SSF50129">
    <property type="entry name" value="GroES-like"/>
    <property type="match status" value="1"/>
</dbReference>
<dbReference type="InterPro" id="IPR013154">
    <property type="entry name" value="ADH-like_N"/>
</dbReference>
<dbReference type="InterPro" id="IPR051603">
    <property type="entry name" value="Zinc-ADH_QOR/CCCR"/>
</dbReference>
<evidence type="ECO:0000259" key="2">
    <source>
        <dbReference type="SMART" id="SM00829"/>
    </source>
</evidence>
<gene>
    <name evidence="3" type="ORF">RMN56_05275</name>
</gene>
<keyword evidence="1" id="KW-0521">NADP</keyword>
<evidence type="ECO:0000256" key="1">
    <source>
        <dbReference type="ARBA" id="ARBA00022857"/>
    </source>
</evidence>
<dbReference type="EMBL" id="CP134876">
    <property type="protein sequence ID" value="WNM40762.1"/>
    <property type="molecule type" value="Genomic_DNA"/>
</dbReference>
<sequence>MRAAYIERPGPAAEIRYGELPAPRPGPTDALVDVLATTVNPVDTFVRSGAYPTALPLPFVVGRDLVGRVAEAGPGVPGVRPGDLVWCNSLGHDGRQGAAAEQAVVPADRLYRLPDGVDPATAVTVLHPAATAYLALFVHGRLRPGETVVVAGAAGNVGAALVTLAAAADARVVATASAADAGYCRRIGAAEVLDYRDPALLSGLRSVCPDGIDVYLDTSGRNELESVVDLLALRGRIVLLAGARARPVLPAGPLYMNDRSVLGFVISHATVAELAEAAGAVNRLLAAGRVAPREVVPMPLSSVGEAHRMLEQGELRGRRVVIRP</sequence>
<dbReference type="PANTHER" id="PTHR44154">
    <property type="entry name" value="QUINONE OXIDOREDUCTASE"/>
    <property type="match status" value="1"/>
</dbReference>
<dbReference type="RefSeq" id="WP_313722705.1">
    <property type="nucleotide sequence ID" value="NZ_CP134876.1"/>
</dbReference>
<dbReference type="Gene3D" id="3.40.50.720">
    <property type="entry name" value="NAD(P)-binding Rossmann-like Domain"/>
    <property type="match status" value="1"/>
</dbReference>
<protein>
    <submittedName>
        <fullName evidence="3">NADPH:quinone reductase</fullName>
    </submittedName>
</protein>
<evidence type="ECO:0000313" key="3">
    <source>
        <dbReference type="EMBL" id="WNM40762.1"/>
    </source>
</evidence>
<dbReference type="PANTHER" id="PTHR44154:SF1">
    <property type="entry name" value="QUINONE OXIDOREDUCTASE"/>
    <property type="match status" value="1"/>
</dbReference>
<name>A0ABZ0A076_9ACTN</name>
<proteinExistence type="predicted"/>
<dbReference type="Proteomes" id="UP001303001">
    <property type="component" value="Chromosome"/>
</dbReference>
<dbReference type="Gene3D" id="3.90.180.10">
    <property type="entry name" value="Medium-chain alcohol dehydrogenases, catalytic domain"/>
    <property type="match status" value="1"/>
</dbReference>
<accession>A0ABZ0A076</accession>
<reference evidence="3 4" key="1">
    <citation type="submission" date="2023-09" db="EMBL/GenBank/DDBJ databases">
        <title>Micromonospora halotolerans DSM 45598 genome sequence.</title>
        <authorList>
            <person name="Mo P."/>
        </authorList>
    </citation>
    <scope>NUCLEOTIDE SEQUENCE [LARGE SCALE GENOMIC DNA]</scope>
    <source>
        <strain evidence="3 4">DSM 45598</strain>
    </source>
</reference>
<dbReference type="Pfam" id="PF08240">
    <property type="entry name" value="ADH_N"/>
    <property type="match status" value="1"/>
</dbReference>
<dbReference type="SMART" id="SM00829">
    <property type="entry name" value="PKS_ER"/>
    <property type="match status" value="1"/>
</dbReference>
<dbReference type="InterPro" id="IPR013149">
    <property type="entry name" value="ADH-like_C"/>
</dbReference>
<evidence type="ECO:0000313" key="4">
    <source>
        <dbReference type="Proteomes" id="UP001303001"/>
    </source>
</evidence>
<dbReference type="SUPFAM" id="SSF51735">
    <property type="entry name" value="NAD(P)-binding Rossmann-fold domains"/>
    <property type="match status" value="1"/>
</dbReference>
<dbReference type="InterPro" id="IPR036291">
    <property type="entry name" value="NAD(P)-bd_dom_sf"/>
</dbReference>
<dbReference type="InterPro" id="IPR020843">
    <property type="entry name" value="ER"/>
</dbReference>
<dbReference type="CDD" id="cd08253">
    <property type="entry name" value="zeta_crystallin"/>
    <property type="match status" value="1"/>
</dbReference>
<feature type="domain" description="Enoyl reductase (ER)" evidence="2">
    <location>
        <begin position="10"/>
        <end position="321"/>
    </location>
</feature>
<organism evidence="3 4">
    <name type="scientific">Micromonospora halotolerans</name>
    <dbReference type="NCBI Taxonomy" id="709879"/>
    <lineage>
        <taxon>Bacteria</taxon>
        <taxon>Bacillati</taxon>
        <taxon>Actinomycetota</taxon>
        <taxon>Actinomycetes</taxon>
        <taxon>Micromonosporales</taxon>
        <taxon>Micromonosporaceae</taxon>
        <taxon>Micromonospora</taxon>
    </lineage>
</organism>
<dbReference type="InterPro" id="IPR011032">
    <property type="entry name" value="GroES-like_sf"/>
</dbReference>
<dbReference type="Pfam" id="PF00107">
    <property type="entry name" value="ADH_zinc_N"/>
    <property type="match status" value="1"/>
</dbReference>
<keyword evidence="4" id="KW-1185">Reference proteome</keyword>